<dbReference type="AlphaFoldDB" id="A0A852T3C6"/>
<dbReference type="RefSeq" id="WP_179457522.1">
    <property type="nucleotide sequence ID" value="NZ_BAAAPX010000001.1"/>
</dbReference>
<keyword evidence="3" id="KW-1185">Reference proteome</keyword>
<sequence>MTKDERASLPPGPDFSYGGYTVRLEPEHGRTGRWRVIDDESYYGLVAAAEPLRGEPEVHFAAHFPGEEDIPPMKIVPLWTLAVEFLLDAGKGEALWGLPDDRTAPHPIVADELAPPTGPVETQDAAHAQKPSQ</sequence>
<evidence type="ECO:0000313" key="3">
    <source>
        <dbReference type="Proteomes" id="UP000589620"/>
    </source>
</evidence>
<feature type="region of interest" description="Disordered" evidence="1">
    <location>
        <begin position="106"/>
        <end position="133"/>
    </location>
</feature>
<evidence type="ECO:0000313" key="2">
    <source>
        <dbReference type="EMBL" id="NYD75677.1"/>
    </source>
</evidence>
<dbReference type="EMBL" id="JACCBJ010000001">
    <property type="protein sequence ID" value="NYD75677.1"/>
    <property type="molecule type" value="Genomic_DNA"/>
</dbReference>
<feature type="region of interest" description="Disordered" evidence="1">
    <location>
        <begin position="1"/>
        <end position="20"/>
    </location>
</feature>
<name>A0A852T3C6_9MICO</name>
<reference evidence="2 3" key="1">
    <citation type="submission" date="2020-07" db="EMBL/GenBank/DDBJ databases">
        <title>Sequencing the genomes of 1000 actinobacteria strains.</title>
        <authorList>
            <person name="Klenk H.-P."/>
        </authorList>
    </citation>
    <scope>NUCLEOTIDE SEQUENCE [LARGE SCALE GENOMIC DNA]</scope>
    <source>
        <strain evidence="2 3">DSM 23871</strain>
    </source>
</reference>
<protein>
    <submittedName>
        <fullName evidence="2">Uncharacterized protein</fullName>
    </submittedName>
</protein>
<accession>A0A852T3C6</accession>
<evidence type="ECO:0000256" key="1">
    <source>
        <dbReference type="SAM" id="MobiDB-lite"/>
    </source>
</evidence>
<organism evidence="2 3">
    <name type="scientific">Leifsonia soli</name>
    <dbReference type="NCBI Taxonomy" id="582665"/>
    <lineage>
        <taxon>Bacteria</taxon>
        <taxon>Bacillati</taxon>
        <taxon>Actinomycetota</taxon>
        <taxon>Actinomycetes</taxon>
        <taxon>Micrococcales</taxon>
        <taxon>Microbacteriaceae</taxon>
        <taxon>Leifsonia</taxon>
    </lineage>
</organism>
<comment type="caution">
    <text evidence="2">The sequence shown here is derived from an EMBL/GenBank/DDBJ whole genome shotgun (WGS) entry which is preliminary data.</text>
</comment>
<gene>
    <name evidence="2" type="ORF">BJ963_003196</name>
</gene>
<dbReference type="Proteomes" id="UP000589620">
    <property type="component" value="Unassembled WGS sequence"/>
</dbReference>
<proteinExistence type="predicted"/>